<evidence type="ECO:0000313" key="3">
    <source>
        <dbReference type="Proteomes" id="UP001530315"/>
    </source>
</evidence>
<dbReference type="AlphaFoldDB" id="A0ABD3P7B0"/>
<feature type="transmembrane region" description="Helical" evidence="1">
    <location>
        <begin position="53"/>
        <end position="77"/>
    </location>
</feature>
<accession>A0ABD3P7B0</accession>
<feature type="transmembrane region" description="Helical" evidence="1">
    <location>
        <begin position="187"/>
        <end position="205"/>
    </location>
</feature>
<keyword evidence="1" id="KW-1133">Transmembrane helix</keyword>
<protein>
    <recommendedName>
        <fullName evidence="4">Chitin synthase export chaperone</fullName>
    </recommendedName>
</protein>
<comment type="caution">
    <text evidence="2">The sequence shown here is derived from an EMBL/GenBank/DDBJ whole genome shotgun (WGS) entry which is preliminary data.</text>
</comment>
<evidence type="ECO:0008006" key="4">
    <source>
        <dbReference type="Google" id="ProtNLM"/>
    </source>
</evidence>
<dbReference type="Proteomes" id="UP001530315">
    <property type="component" value="Unassembled WGS sequence"/>
</dbReference>
<proteinExistence type="predicted"/>
<sequence>MSSPTLPAHRPTAAAGAAGAAGAIGPVLTEPLDCSYNILLVYRLNEMRQMENLNFALAIACLGYCGLNISLIVVNYVNVLHEGDPPVSMKAFHMLEFWGTLLFSVVLCISLTSTPKSILNIYDNPLTLRLVLFFNIVAASIPAVLVTLNYAYFEILCHEIEYLNEVTMSFVDLVLLWSLFRIKGQTSTVWMACIASLISLCQLGLYNCMGRTEDGEMIGEVPAHFLEFSFAIISSLITFWFCMDNKFVCGKEIGEVLYGTHEYCNICDASSREFTGTYLRSSSSKGEKNYGSV</sequence>
<organism evidence="2 3">
    <name type="scientific">Stephanodiscus triporus</name>
    <dbReference type="NCBI Taxonomy" id="2934178"/>
    <lineage>
        <taxon>Eukaryota</taxon>
        <taxon>Sar</taxon>
        <taxon>Stramenopiles</taxon>
        <taxon>Ochrophyta</taxon>
        <taxon>Bacillariophyta</taxon>
        <taxon>Coscinodiscophyceae</taxon>
        <taxon>Thalassiosirophycidae</taxon>
        <taxon>Stephanodiscales</taxon>
        <taxon>Stephanodiscaceae</taxon>
        <taxon>Stephanodiscus</taxon>
    </lineage>
</organism>
<feature type="transmembrane region" description="Helical" evidence="1">
    <location>
        <begin position="126"/>
        <end position="150"/>
    </location>
</feature>
<keyword evidence="3" id="KW-1185">Reference proteome</keyword>
<keyword evidence="1" id="KW-0812">Transmembrane</keyword>
<evidence type="ECO:0000313" key="2">
    <source>
        <dbReference type="EMBL" id="KAL3784164.1"/>
    </source>
</evidence>
<feature type="transmembrane region" description="Helical" evidence="1">
    <location>
        <begin position="97"/>
        <end position="114"/>
    </location>
</feature>
<feature type="transmembrane region" description="Helical" evidence="1">
    <location>
        <begin position="225"/>
        <end position="243"/>
    </location>
</feature>
<evidence type="ECO:0000256" key="1">
    <source>
        <dbReference type="SAM" id="Phobius"/>
    </source>
</evidence>
<keyword evidence="1" id="KW-0472">Membrane</keyword>
<name>A0ABD3P7B0_9STRA</name>
<gene>
    <name evidence="2" type="ORF">ACHAW5_007049</name>
</gene>
<dbReference type="EMBL" id="JALLAZ020000938">
    <property type="protein sequence ID" value="KAL3784164.1"/>
    <property type="molecule type" value="Genomic_DNA"/>
</dbReference>
<reference evidence="2 3" key="1">
    <citation type="submission" date="2024-10" db="EMBL/GenBank/DDBJ databases">
        <title>Updated reference genomes for cyclostephanoid diatoms.</title>
        <authorList>
            <person name="Roberts W.R."/>
            <person name="Alverson A.J."/>
        </authorList>
    </citation>
    <scope>NUCLEOTIDE SEQUENCE [LARGE SCALE GENOMIC DNA]</scope>
    <source>
        <strain evidence="2 3">AJA276-08</strain>
    </source>
</reference>
<feature type="transmembrane region" description="Helical" evidence="1">
    <location>
        <begin position="162"/>
        <end position="180"/>
    </location>
</feature>